<dbReference type="Proteomes" id="UP001062846">
    <property type="component" value="Chromosome 2"/>
</dbReference>
<dbReference type="EMBL" id="CM046389">
    <property type="protein sequence ID" value="KAI8567153.1"/>
    <property type="molecule type" value="Genomic_DNA"/>
</dbReference>
<proteinExistence type="predicted"/>
<reference evidence="1" key="1">
    <citation type="submission" date="2022-02" db="EMBL/GenBank/DDBJ databases">
        <title>Plant Genome Project.</title>
        <authorList>
            <person name="Zhang R.-G."/>
        </authorList>
    </citation>
    <scope>NUCLEOTIDE SEQUENCE</scope>
    <source>
        <strain evidence="1">AT1</strain>
    </source>
</reference>
<keyword evidence="2" id="KW-1185">Reference proteome</keyword>
<protein>
    <submittedName>
        <fullName evidence="1">Uncharacterized protein</fullName>
    </submittedName>
</protein>
<sequence length="187" mass="22128">MMMMMMMMKEKKKEKDKDKEKKKKKRDVFKMDGGKIYLSHEMLHEVFKPRGHMSTLLFLPVLLTDIEHWYCVVVNLVDKRIEVLDSMELRSTDKNVATRTVVGMLFNVLTRTRTKRQLPTPWTDWHGHELEVPQQSNTHDCGFYTSKFMEHWTGGRMNTRELEVNSRPNTSYVIHLCLHRTLGALDT</sequence>
<name>A0ACC0PN61_RHOML</name>
<accession>A0ACC0PN61</accession>
<evidence type="ECO:0000313" key="2">
    <source>
        <dbReference type="Proteomes" id="UP001062846"/>
    </source>
</evidence>
<organism evidence="1 2">
    <name type="scientific">Rhododendron molle</name>
    <name type="common">Chinese azalea</name>
    <name type="synonym">Azalea mollis</name>
    <dbReference type="NCBI Taxonomy" id="49168"/>
    <lineage>
        <taxon>Eukaryota</taxon>
        <taxon>Viridiplantae</taxon>
        <taxon>Streptophyta</taxon>
        <taxon>Embryophyta</taxon>
        <taxon>Tracheophyta</taxon>
        <taxon>Spermatophyta</taxon>
        <taxon>Magnoliopsida</taxon>
        <taxon>eudicotyledons</taxon>
        <taxon>Gunneridae</taxon>
        <taxon>Pentapetalae</taxon>
        <taxon>asterids</taxon>
        <taxon>Ericales</taxon>
        <taxon>Ericaceae</taxon>
        <taxon>Ericoideae</taxon>
        <taxon>Rhodoreae</taxon>
        <taxon>Rhododendron</taxon>
    </lineage>
</organism>
<gene>
    <name evidence="1" type="ORF">RHMOL_Rhmol02G0098100</name>
</gene>
<comment type="caution">
    <text evidence="1">The sequence shown here is derived from an EMBL/GenBank/DDBJ whole genome shotgun (WGS) entry which is preliminary data.</text>
</comment>
<evidence type="ECO:0000313" key="1">
    <source>
        <dbReference type="EMBL" id="KAI8567153.1"/>
    </source>
</evidence>